<dbReference type="InterPro" id="IPR030960">
    <property type="entry name" value="DHQS/DOIS_N"/>
</dbReference>
<dbReference type="Proteomes" id="UP000443582">
    <property type="component" value="Unassembled WGS sequence"/>
</dbReference>
<proteinExistence type="predicted"/>
<dbReference type="CDD" id="cd08195">
    <property type="entry name" value="DHQS"/>
    <property type="match status" value="1"/>
</dbReference>
<evidence type="ECO:0000256" key="2">
    <source>
        <dbReference type="ARBA" id="ARBA00001941"/>
    </source>
</evidence>
<dbReference type="InterPro" id="IPR001986">
    <property type="entry name" value="Enolpyruvate_Tfrase_dom"/>
</dbReference>
<reference evidence="10" key="1">
    <citation type="journal article" date="2019" name="Int. J. Syst. Evol. Microbiol.">
        <title>Halobacteriovorax valvorus sp. nov., a novel prokaryotic predator isolated from coastal seawater of China.</title>
        <authorList>
            <person name="Chen M.-X."/>
        </authorList>
    </citation>
    <scope>NUCLEOTIDE SEQUENCE [LARGE SCALE GENOMIC DNA]</scope>
    <source>
        <strain evidence="10">BL9</strain>
    </source>
</reference>
<keyword evidence="4" id="KW-0479">Metal-binding</keyword>
<comment type="cofactor">
    <cofactor evidence="2">
        <name>Co(2+)</name>
        <dbReference type="ChEBI" id="CHEBI:48828"/>
    </cofactor>
</comment>
<keyword evidence="10" id="KW-1185">Reference proteome</keyword>
<feature type="domain" description="3-dehydroquinate synthase C-terminal" evidence="8">
    <location>
        <begin position="164"/>
        <end position="293"/>
    </location>
</feature>
<evidence type="ECO:0000256" key="5">
    <source>
        <dbReference type="ARBA" id="ARBA00023027"/>
    </source>
</evidence>
<evidence type="ECO:0000259" key="8">
    <source>
        <dbReference type="Pfam" id="PF24621"/>
    </source>
</evidence>
<evidence type="ECO:0000256" key="1">
    <source>
        <dbReference type="ARBA" id="ARBA00001911"/>
    </source>
</evidence>
<dbReference type="Pfam" id="PF01761">
    <property type="entry name" value="DHQ_synthase"/>
    <property type="match status" value="1"/>
</dbReference>
<protein>
    <recommendedName>
        <fullName evidence="11">3-phosphoshikimate 1-carboxyvinyltransferase</fullName>
    </recommendedName>
</protein>
<feature type="domain" description="Enolpyruvate transferase" evidence="6">
    <location>
        <begin position="537"/>
        <end position="726"/>
    </location>
</feature>
<dbReference type="InterPro" id="IPR056179">
    <property type="entry name" value="DHQS_C"/>
</dbReference>
<dbReference type="Pfam" id="PF24621">
    <property type="entry name" value="DHQS_C"/>
    <property type="match status" value="1"/>
</dbReference>
<comment type="cofactor">
    <cofactor evidence="1">
        <name>NAD(+)</name>
        <dbReference type="ChEBI" id="CHEBI:57540"/>
    </cofactor>
</comment>
<dbReference type="InterPro" id="IPR050071">
    <property type="entry name" value="Dehydroquinate_synthase"/>
</dbReference>
<dbReference type="Gene3D" id="3.65.10.10">
    <property type="entry name" value="Enolpyruvate transferase domain"/>
    <property type="match status" value="2"/>
</dbReference>
<dbReference type="PANTHER" id="PTHR43622">
    <property type="entry name" value="3-DEHYDROQUINATE SYNTHASE"/>
    <property type="match status" value="1"/>
</dbReference>
<dbReference type="SUPFAM" id="SSF56796">
    <property type="entry name" value="Dehydroquinate synthase-like"/>
    <property type="match status" value="1"/>
</dbReference>
<keyword evidence="3" id="KW-0808">Transferase</keyword>
<dbReference type="Gene3D" id="1.20.1090.10">
    <property type="entry name" value="Dehydroquinate synthase-like - alpha domain"/>
    <property type="match status" value="1"/>
</dbReference>
<evidence type="ECO:0000313" key="9">
    <source>
        <dbReference type="EMBL" id="RZF22836.1"/>
    </source>
</evidence>
<dbReference type="RefSeq" id="WP_114705781.1">
    <property type="nucleotide sequence ID" value="NZ_QDKL01000001.1"/>
</dbReference>
<dbReference type="InterPro" id="IPR036968">
    <property type="entry name" value="Enolpyruvate_Tfrase_sf"/>
</dbReference>
<dbReference type="InterPro" id="IPR013792">
    <property type="entry name" value="RNA3'P_cycl/enolpyr_Trfase_a/b"/>
</dbReference>
<organism evidence="9 10">
    <name type="scientific">Halobacteriovorax vibrionivorans</name>
    <dbReference type="NCBI Taxonomy" id="2152716"/>
    <lineage>
        <taxon>Bacteria</taxon>
        <taxon>Pseudomonadati</taxon>
        <taxon>Bdellovibrionota</taxon>
        <taxon>Bacteriovoracia</taxon>
        <taxon>Bacteriovoracales</taxon>
        <taxon>Halobacteriovoraceae</taxon>
        <taxon>Halobacteriovorax</taxon>
    </lineage>
</organism>
<dbReference type="Gene3D" id="3.40.50.1970">
    <property type="match status" value="1"/>
</dbReference>
<evidence type="ECO:0008006" key="11">
    <source>
        <dbReference type="Google" id="ProtNLM"/>
    </source>
</evidence>
<feature type="domain" description="3-dehydroquinate synthase N-terminal" evidence="7">
    <location>
        <begin position="51"/>
        <end position="162"/>
    </location>
</feature>
<feature type="domain" description="Enolpyruvate transferase" evidence="6">
    <location>
        <begin position="338"/>
        <end position="534"/>
    </location>
</feature>
<comment type="caution">
    <text evidence="9">The sequence shown here is derived from an EMBL/GenBank/DDBJ whole genome shotgun (WGS) entry which is preliminary data.</text>
</comment>
<evidence type="ECO:0000256" key="4">
    <source>
        <dbReference type="ARBA" id="ARBA00022723"/>
    </source>
</evidence>
<dbReference type="Pfam" id="PF00275">
    <property type="entry name" value="EPSP_synthase"/>
    <property type="match status" value="2"/>
</dbReference>
<accession>A0ABY0IIQ3</accession>
<evidence type="ECO:0000259" key="7">
    <source>
        <dbReference type="Pfam" id="PF01761"/>
    </source>
</evidence>
<evidence type="ECO:0000259" key="6">
    <source>
        <dbReference type="Pfam" id="PF00275"/>
    </source>
</evidence>
<dbReference type="PANTHER" id="PTHR43622:SF1">
    <property type="entry name" value="3-DEHYDROQUINATE SYNTHASE"/>
    <property type="match status" value="1"/>
</dbReference>
<dbReference type="EMBL" id="QDKL01000001">
    <property type="protein sequence ID" value="RZF22836.1"/>
    <property type="molecule type" value="Genomic_DNA"/>
</dbReference>
<gene>
    <name evidence="9" type="ORF">DAY19_03420</name>
</gene>
<name>A0ABY0IIQ3_9BACT</name>
<evidence type="ECO:0000313" key="10">
    <source>
        <dbReference type="Proteomes" id="UP000443582"/>
    </source>
</evidence>
<evidence type="ECO:0000256" key="3">
    <source>
        <dbReference type="ARBA" id="ARBA00022679"/>
    </source>
</evidence>
<keyword evidence="5" id="KW-0520">NAD</keyword>
<dbReference type="SUPFAM" id="SSF55205">
    <property type="entry name" value="EPT/RTPC-like"/>
    <property type="match status" value="1"/>
</dbReference>
<sequence>MSEIKHFSDIQKINTIINEIDSDRILIIIDSNVNDLYLDLIDPKNGVDIYIAPGGEDCKKLSEVEKACEFFLERGIHRKAHLVAIGGGACSDFAGLVASMLLRGISWSVIPTTLLSMIDASIGGKVAVNSAFGKNLIGAFHLPDNIYICSEFLQSLPEDHFISGLGELAKYFFLDEEVFNLINNEASFDEITIRCARYKQEIVDQDFKEGGIRKILNLGHTLGHAIEKVYELPHGVAVFWGLKLIFNIFQRDEESEFLNQFAHVFGLNALMCPWQDNLPIDELMEYVAKDKKVVANNTIEVILPSGIGKPIIQEVSLDEIRKRLMEYAHGKGATKDFIKKIRVPSSKSFANRALVLAAIYPQDIELLDLPESTDVIHMLNCLGHIGLQINKEGRSVTIKDSFPACEIETDEVINLVSGDGGTTNRFLIPLLSLGNNKYNLIPSEKMFDRPMDELEKALDELDVEVLRDEENWFQVQGPINISKGVYEVDCSRSTQFATGLAMALSPNDIDVEPVNMSTSRPYWEMTLNLIERFKSGEQVFEVPVDFSSLGYPLAYACMSGPVLVENCKGIDRFQADSQFISLLEELGGDFDFTKDGLLFNGVENLNGFEIDCRDCPDLIPTLCFLASYADGVSIIRSVEVLVHKESDRLNAVMDLMELYDIKHHYDEENDLLEIEGRKADGRVVDLTPPRDHRMVMVSYLYQIVNGGGKLENTECVEKSFPNFFEVIN</sequence>